<dbReference type="EMBL" id="DS989825">
    <property type="protein sequence ID" value="EFR01632.1"/>
    <property type="molecule type" value="Genomic_DNA"/>
</dbReference>
<evidence type="ECO:0000313" key="2">
    <source>
        <dbReference type="Proteomes" id="UP000002669"/>
    </source>
</evidence>
<dbReference type="InParanoid" id="E4UVX1"/>
<dbReference type="STRING" id="535722.E4UVX1"/>
<proteinExistence type="predicted"/>
<dbReference type="Proteomes" id="UP000002669">
    <property type="component" value="Unassembled WGS sequence"/>
</dbReference>
<dbReference type="HOGENOM" id="CLU_2333219_0_0_1"/>
<protein>
    <recommendedName>
        <fullName evidence="3">Aminoglycoside phosphotransferase domain-containing protein</fullName>
    </recommendedName>
</protein>
<dbReference type="OrthoDB" id="2906425at2759"/>
<reference evidence="2" key="1">
    <citation type="journal article" date="2012" name="MBio">
        <title>Comparative genome analysis of Trichophyton rubrum and related dermatophytes reveals candidate genes involved in infection.</title>
        <authorList>
            <person name="Martinez D.A."/>
            <person name="Oliver B.G."/>
            <person name="Graeser Y."/>
            <person name="Goldberg J.M."/>
            <person name="Li W."/>
            <person name="Martinez-Rossi N.M."/>
            <person name="Monod M."/>
            <person name="Shelest E."/>
            <person name="Barton R.C."/>
            <person name="Birch E."/>
            <person name="Brakhage A.A."/>
            <person name="Chen Z."/>
            <person name="Gurr S.J."/>
            <person name="Heiman D."/>
            <person name="Heitman J."/>
            <person name="Kosti I."/>
            <person name="Rossi A."/>
            <person name="Saif S."/>
            <person name="Samalova M."/>
            <person name="Saunders C.W."/>
            <person name="Shea T."/>
            <person name="Summerbell R.C."/>
            <person name="Xu J."/>
            <person name="Young S."/>
            <person name="Zeng Q."/>
            <person name="Birren B.W."/>
            <person name="Cuomo C.A."/>
            <person name="White T.C."/>
        </authorList>
    </citation>
    <scope>NUCLEOTIDE SEQUENCE [LARGE SCALE GENOMIC DNA]</scope>
    <source>
        <strain evidence="2">ATCC MYA-4604 / CBS 118893</strain>
    </source>
</reference>
<sequence length="98" mass="11505">MQSGDYRLETSTYEKHHEICFTDSDLNLSNRLLQGGKLSGLIDWKNAGFKPEYWEYTRTAWACLGNERAEAELDYAFDMSYHDELKAQKLLWMAKPVY</sequence>
<name>E4UVX1_ARTGP</name>
<accession>E4UVX1</accession>
<dbReference type="InterPro" id="IPR011009">
    <property type="entry name" value="Kinase-like_dom_sf"/>
</dbReference>
<dbReference type="RefSeq" id="XP_003172043.1">
    <property type="nucleotide sequence ID" value="XM_003171995.1"/>
</dbReference>
<dbReference type="SUPFAM" id="SSF56112">
    <property type="entry name" value="Protein kinase-like (PK-like)"/>
    <property type="match status" value="1"/>
</dbReference>
<dbReference type="Gene3D" id="3.90.1200.10">
    <property type="match status" value="1"/>
</dbReference>
<dbReference type="GeneID" id="10027338"/>
<evidence type="ECO:0008006" key="3">
    <source>
        <dbReference type="Google" id="ProtNLM"/>
    </source>
</evidence>
<organism evidence="2">
    <name type="scientific">Arthroderma gypseum (strain ATCC MYA-4604 / CBS 118893)</name>
    <name type="common">Microsporum gypseum</name>
    <dbReference type="NCBI Taxonomy" id="535722"/>
    <lineage>
        <taxon>Eukaryota</taxon>
        <taxon>Fungi</taxon>
        <taxon>Dikarya</taxon>
        <taxon>Ascomycota</taxon>
        <taxon>Pezizomycotina</taxon>
        <taxon>Eurotiomycetes</taxon>
        <taxon>Eurotiomycetidae</taxon>
        <taxon>Onygenales</taxon>
        <taxon>Arthrodermataceae</taxon>
        <taxon>Nannizzia</taxon>
    </lineage>
</organism>
<dbReference type="VEuPathDB" id="FungiDB:MGYG_04634"/>
<dbReference type="OMA" id="HHEICFT"/>
<gene>
    <name evidence="1" type="ORF">MGYG_04634</name>
</gene>
<dbReference type="AlphaFoldDB" id="E4UVX1"/>
<evidence type="ECO:0000313" key="1">
    <source>
        <dbReference type="EMBL" id="EFR01632.1"/>
    </source>
</evidence>
<keyword evidence="2" id="KW-1185">Reference proteome</keyword>